<protein>
    <submittedName>
        <fullName evidence="1">Uncharacterized protein</fullName>
    </submittedName>
</protein>
<dbReference type="OrthoDB" id="21617at2759"/>
<accession>A0A0D7BMT7</accession>
<evidence type="ECO:0000313" key="1">
    <source>
        <dbReference type="EMBL" id="KIY71762.1"/>
    </source>
</evidence>
<organism evidence="1 2">
    <name type="scientific">Cylindrobasidium torrendii FP15055 ss-10</name>
    <dbReference type="NCBI Taxonomy" id="1314674"/>
    <lineage>
        <taxon>Eukaryota</taxon>
        <taxon>Fungi</taxon>
        <taxon>Dikarya</taxon>
        <taxon>Basidiomycota</taxon>
        <taxon>Agaricomycotina</taxon>
        <taxon>Agaricomycetes</taxon>
        <taxon>Agaricomycetidae</taxon>
        <taxon>Agaricales</taxon>
        <taxon>Marasmiineae</taxon>
        <taxon>Physalacriaceae</taxon>
        <taxon>Cylindrobasidium</taxon>
    </lineage>
</organism>
<dbReference type="AlphaFoldDB" id="A0A0D7BMT7"/>
<sequence length="153" mass="18051">MDDGFRSEQSIQDDRRKYSYKQALPIIGELAQDEAFVEAINQMKKEQNDLEKLLHSQRREITTMHEGKVKVAKQRANIVGQPITRHDALMLNDNWKKALAKFDREKVLPLWDDLVSRQQQKLEKMGVPTMFETQEQDEREKQQKLVKVMENLV</sequence>
<reference evidence="1 2" key="1">
    <citation type="journal article" date="2015" name="Fungal Genet. Biol.">
        <title>Evolution of novel wood decay mechanisms in Agaricales revealed by the genome sequences of Fistulina hepatica and Cylindrobasidium torrendii.</title>
        <authorList>
            <person name="Floudas D."/>
            <person name="Held B.W."/>
            <person name="Riley R."/>
            <person name="Nagy L.G."/>
            <person name="Koehler G."/>
            <person name="Ransdell A.S."/>
            <person name="Younus H."/>
            <person name="Chow J."/>
            <person name="Chiniquy J."/>
            <person name="Lipzen A."/>
            <person name="Tritt A."/>
            <person name="Sun H."/>
            <person name="Haridas S."/>
            <person name="LaButti K."/>
            <person name="Ohm R.A."/>
            <person name="Kues U."/>
            <person name="Blanchette R.A."/>
            <person name="Grigoriev I.V."/>
            <person name="Minto R.E."/>
            <person name="Hibbett D.S."/>
        </authorList>
    </citation>
    <scope>NUCLEOTIDE SEQUENCE [LARGE SCALE GENOMIC DNA]</scope>
    <source>
        <strain evidence="1 2">FP15055 ss-10</strain>
    </source>
</reference>
<dbReference type="EMBL" id="KN880450">
    <property type="protein sequence ID" value="KIY71762.1"/>
    <property type="molecule type" value="Genomic_DNA"/>
</dbReference>
<proteinExistence type="predicted"/>
<gene>
    <name evidence="1" type="ORF">CYLTODRAFT_345247</name>
</gene>
<dbReference type="STRING" id="1314674.A0A0D7BMT7"/>
<name>A0A0D7BMT7_9AGAR</name>
<dbReference type="Proteomes" id="UP000054007">
    <property type="component" value="Unassembled WGS sequence"/>
</dbReference>
<evidence type="ECO:0000313" key="2">
    <source>
        <dbReference type="Proteomes" id="UP000054007"/>
    </source>
</evidence>
<keyword evidence="2" id="KW-1185">Reference proteome</keyword>